<dbReference type="Proteomes" id="UP000319576">
    <property type="component" value="Chromosome"/>
</dbReference>
<keyword evidence="1" id="KW-0175">Coiled coil</keyword>
<dbReference type="EMBL" id="CP036273">
    <property type="protein sequence ID" value="QDU18698.1"/>
    <property type="molecule type" value="Genomic_DNA"/>
</dbReference>
<proteinExistence type="predicted"/>
<dbReference type="OrthoDB" id="9857428at2"/>
<evidence type="ECO:0000256" key="2">
    <source>
        <dbReference type="SAM" id="Phobius"/>
    </source>
</evidence>
<keyword evidence="3" id="KW-0732">Signal</keyword>
<dbReference type="RefSeq" id="WP_145234155.1">
    <property type="nucleotide sequence ID" value="NZ_CP036273.1"/>
</dbReference>
<name>A0A517XMF8_9BACT</name>
<dbReference type="AlphaFoldDB" id="A0A517XMF8"/>
<sequence precursor="true">MKRRLVLATAALGAAAAAAGYHNDPADLDRLLAAARPPAERAWDGVVANPGPVLVAFLTFLLTVLYHAARGKSLRESVEVAATRVTVVPVPQPLPPPADESPVLTRAKARAARTQLVADQIGLETRGRQLPEAIRKAEQDACYTEQGVTDAARTLATRKQAHKDAAAKLAELRREKAAADAELAAIRAELRKLADVV</sequence>
<evidence type="ECO:0000256" key="1">
    <source>
        <dbReference type="SAM" id="Coils"/>
    </source>
</evidence>
<feature type="signal peptide" evidence="3">
    <location>
        <begin position="1"/>
        <end position="19"/>
    </location>
</feature>
<feature type="transmembrane region" description="Helical" evidence="2">
    <location>
        <begin position="51"/>
        <end position="69"/>
    </location>
</feature>
<gene>
    <name evidence="4" type="ORF">ETAA1_05910</name>
</gene>
<dbReference type="KEGG" id="uli:ETAA1_05910"/>
<feature type="coiled-coil region" evidence="1">
    <location>
        <begin position="155"/>
        <end position="196"/>
    </location>
</feature>
<organism evidence="4 5">
    <name type="scientific">Urbifossiella limnaea</name>
    <dbReference type="NCBI Taxonomy" id="2528023"/>
    <lineage>
        <taxon>Bacteria</taxon>
        <taxon>Pseudomonadati</taxon>
        <taxon>Planctomycetota</taxon>
        <taxon>Planctomycetia</taxon>
        <taxon>Gemmatales</taxon>
        <taxon>Gemmataceae</taxon>
        <taxon>Urbifossiella</taxon>
    </lineage>
</organism>
<accession>A0A517XMF8</accession>
<protein>
    <submittedName>
        <fullName evidence="4">Uncharacterized protein</fullName>
    </submittedName>
</protein>
<evidence type="ECO:0000313" key="4">
    <source>
        <dbReference type="EMBL" id="QDU18698.1"/>
    </source>
</evidence>
<evidence type="ECO:0000256" key="3">
    <source>
        <dbReference type="SAM" id="SignalP"/>
    </source>
</evidence>
<keyword evidence="2" id="KW-0472">Membrane</keyword>
<evidence type="ECO:0000313" key="5">
    <source>
        <dbReference type="Proteomes" id="UP000319576"/>
    </source>
</evidence>
<reference evidence="4 5" key="1">
    <citation type="submission" date="2019-02" db="EMBL/GenBank/DDBJ databases">
        <title>Deep-cultivation of Planctomycetes and their phenomic and genomic characterization uncovers novel biology.</title>
        <authorList>
            <person name="Wiegand S."/>
            <person name="Jogler M."/>
            <person name="Boedeker C."/>
            <person name="Pinto D."/>
            <person name="Vollmers J."/>
            <person name="Rivas-Marin E."/>
            <person name="Kohn T."/>
            <person name="Peeters S.H."/>
            <person name="Heuer A."/>
            <person name="Rast P."/>
            <person name="Oberbeckmann S."/>
            <person name="Bunk B."/>
            <person name="Jeske O."/>
            <person name="Meyerdierks A."/>
            <person name="Storesund J.E."/>
            <person name="Kallscheuer N."/>
            <person name="Luecker S."/>
            <person name="Lage O.M."/>
            <person name="Pohl T."/>
            <person name="Merkel B.J."/>
            <person name="Hornburger P."/>
            <person name="Mueller R.-W."/>
            <person name="Bruemmer F."/>
            <person name="Labrenz M."/>
            <person name="Spormann A.M."/>
            <person name="Op den Camp H."/>
            <person name="Overmann J."/>
            <person name="Amann R."/>
            <person name="Jetten M.S.M."/>
            <person name="Mascher T."/>
            <person name="Medema M.H."/>
            <person name="Devos D.P."/>
            <person name="Kaster A.-K."/>
            <person name="Ovreas L."/>
            <person name="Rohde M."/>
            <person name="Galperin M.Y."/>
            <person name="Jogler C."/>
        </authorList>
    </citation>
    <scope>NUCLEOTIDE SEQUENCE [LARGE SCALE GENOMIC DNA]</scope>
    <source>
        <strain evidence="4 5">ETA_A1</strain>
    </source>
</reference>
<keyword evidence="5" id="KW-1185">Reference proteome</keyword>
<feature type="chain" id="PRO_5021884921" evidence="3">
    <location>
        <begin position="20"/>
        <end position="197"/>
    </location>
</feature>
<keyword evidence="2" id="KW-1133">Transmembrane helix</keyword>
<keyword evidence="2" id="KW-0812">Transmembrane</keyword>